<dbReference type="AlphaFoldDB" id="A0A9P4Y2T2"/>
<sequence>MPHAAKAGGYEDWEHNAEISQVADHWLRYRISKIQGDKSNVRRLTLEAELAFVIGQRLVGDLLRLLPSRVAWVSPGGSEEALAARDIENDVQDKEGVPEEDEDASGERSLWPTAEAGATLRSGLSWAGYADRT</sequence>
<accession>A0A9P4Y2T2</accession>
<evidence type="ECO:0000313" key="2">
    <source>
        <dbReference type="EMBL" id="KAF3765458.1"/>
    </source>
</evidence>
<feature type="compositionally biased region" description="Basic and acidic residues" evidence="1">
    <location>
        <begin position="83"/>
        <end position="97"/>
    </location>
</feature>
<reference evidence="2" key="1">
    <citation type="journal article" date="2020" name="Phytopathology">
        <title>Genome sequence of the chestnut blight fungus Cryphonectria parasitica EP155: A fundamental resource for an archetypical invasive plant pathogen.</title>
        <authorList>
            <person name="Crouch J.A."/>
            <person name="Dawe A."/>
            <person name="Aerts A."/>
            <person name="Barry K."/>
            <person name="Churchill A.C.L."/>
            <person name="Grimwood J."/>
            <person name="Hillman B."/>
            <person name="Milgroom M.G."/>
            <person name="Pangilinan J."/>
            <person name="Smith M."/>
            <person name="Salamov A."/>
            <person name="Schmutz J."/>
            <person name="Yadav J."/>
            <person name="Grigoriev I.V."/>
            <person name="Nuss D."/>
        </authorList>
    </citation>
    <scope>NUCLEOTIDE SEQUENCE</scope>
    <source>
        <strain evidence="2">EP155</strain>
    </source>
</reference>
<dbReference type="GeneID" id="63836708"/>
<keyword evidence="3" id="KW-1185">Reference proteome</keyword>
<protein>
    <submittedName>
        <fullName evidence="2">Uncharacterized protein</fullName>
    </submittedName>
</protein>
<dbReference type="EMBL" id="MU032347">
    <property type="protein sequence ID" value="KAF3765458.1"/>
    <property type="molecule type" value="Genomic_DNA"/>
</dbReference>
<feature type="region of interest" description="Disordered" evidence="1">
    <location>
        <begin position="83"/>
        <end position="112"/>
    </location>
</feature>
<proteinExistence type="predicted"/>
<dbReference type="RefSeq" id="XP_040776419.1">
    <property type="nucleotide sequence ID" value="XM_040919579.1"/>
</dbReference>
<name>A0A9P4Y2T2_CRYP1</name>
<dbReference type="Proteomes" id="UP000803844">
    <property type="component" value="Unassembled WGS sequence"/>
</dbReference>
<evidence type="ECO:0000313" key="3">
    <source>
        <dbReference type="Proteomes" id="UP000803844"/>
    </source>
</evidence>
<gene>
    <name evidence="2" type="ORF">M406DRAFT_321950</name>
</gene>
<organism evidence="2 3">
    <name type="scientific">Cryphonectria parasitica (strain ATCC 38755 / EP155)</name>
    <dbReference type="NCBI Taxonomy" id="660469"/>
    <lineage>
        <taxon>Eukaryota</taxon>
        <taxon>Fungi</taxon>
        <taxon>Dikarya</taxon>
        <taxon>Ascomycota</taxon>
        <taxon>Pezizomycotina</taxon>
        <taxon>Sordariomycetes</taxon>
        <taxon>Sordariomycetidae</taxon>
        <taxon>Diaporthales</taxon>
        <taxon>Cryphonectriaceae</taxon>
        <taxon>Cryphonectria-Endothia species complex</taxon>
        <taxon>Cryphonectria</taxon>
    </lineage>
</organism>
<comment type="caution">
    <text evidence="2">The sequence shown here is derived from an EMBL/GenBank/DDBJ whole genome shotgun (WGS) entry which is preliminary data.</text>
</comment>
<evidence type="ECO:0000256" key="1">
    <source>
        <dbReference type="SAM" id="MobiDB-lite"/>
    </source>
</evidence>